<dbReference type="InterPro" id="IPR027110">
    <property type="entry name" value="PDHB_mito-type"/>
</dbReference>
<proteinExistence type="predicted"/>
<evidence type="ECO:0000256" key="5">
    <source>
        <dbReference type="ARBA" id="ARBA00016138"/>
    </source>
</evidence>
<dbReference type="EC" id="1.2.4.1" evidence="4 11"/>
<evidence type="ECO:0000256" key="8">
    <source>
        <dbReference type="ARBA" id="ARBA00023052"/>
    </source>
</evidence>
<dbReference type="NCBIfam" id="NF006667">
    <property type="entry name" value="PRK09212.1"/>
    <property type="match status" value="1"/>
</dbReference>
<comment type="cofactor">
    <cofactor evidence="1">
        <name>(R)-lipoate</name>
        <dbReference type="ChEBI" id="CHEBI:83088"/>
    </cofactor>
</comment>
<keyword evidence="14" id="KW-1185">Reference proteome</keyword>
<comment type="catalytic activity">
    <reaction evidence="11">
        <text>N(6)-[(R)-lipoyl]-L-lysyl-[protein] + pyruvate + H(+) = N(6)-[(R)-S(8)-acetyldihydrolipoyl]-L-lysyl-[protein] + CO2</text>
        <dbReference type="Rhea" id="RHEA:19189"/>
        <dbReference type="Rhea" id="RHEA-COMP:10474"/>
        <dbReference type="Rhea" id="RHEA-COMP:10478"/>
        <dbReference type="ChEBI" id="CHEBI:15361"/>
        <dbReference type="ChEBI" id="CHEBI:15378"/>
        <dbReference type="ChEBI" id="CHEBI:16526"/>
        <dbReference type="ChEBI" id="CHEBI:83099"/>
        <dbReference type="ChEBI" id="CHEBI:83111"/>
        <dbReference type="EC" id="1.2.4.1"/>
    </reaction>
</comment>
<dbReference type="PROSITE" id="PS00189">
    <property type="entry name" value="LIPOYL"/>
    <property type="match status" value="1"/>
</dbReference>
<dbReference type="Pfam" id="PF02780">
    <property type="entry name" value="Transketolase_C"/>
    <property type="match status" value="1"/>
</dbReference>
<dbReference type="PROSITE" id="PS50968">
    <property type="entry name" value="BIOTINYL_LIPOYL"/>
    <property type="match status" value="1"/>
</dbReference>
<dbReference type="FunFam" id="3.40.50.920:FF:000001">
    <property type="entry name" value="Pyruvate dehydrogenase E1 beta subunit"/>
    <property type="match status" value="1"/>
</dbReference>
<evidence type="ECO:0000256" key="3">
    <source>
        <dbReference type="ARBA" id="ARBA00011870"/>
    </source>
</evidence>
<dbReference type="Pfam" id="PF00364">
    <property type="entry name" value="Biotin_lipoyl"/>
    <property type="match status" value="1"/>
</dbReference>
<dbReference type="FunFam" id="3.40.50.970:FF:000001">
    <property type="entry name" value="Pyruvate dehydrogenase E1 beta subunit"/>
    <property type="match status" value="1"/>
</dbReference>
<dbReference type="SUPFAM" id="SSF51230">
    <property type="entry name" value="Single hybrid motif"/>
    <property type="match status" value="1"/>
</dbReference>
<gene>
    <name evidence="13" type="ORF">G5V65_08225</name>
</gene>
<evidence type="ECO:0000256" key="7">
    <source>
        <dbReference type="ARBA" id="ARBA00023002"/>
    </source>
</evidence>
<evidence type="ECO:0000256" key="4">
    <source>
        <dbReference type="ARBA" id="ARBA00012281"/>
    </source>
</evidence>
<comment type="subunit">
    <text evidence="3">Heterodimer of an alpha and a beta chain.</text>
</comment>
<dbReference type="Pfam" id="PF02779">
    <property type="entry name" value="Transket_pyr"/>
    <property type="match status" value="1"/>
</dbReference>
<dbReference type="SMART" id="SM00861">
    <property type="entry name" value="Transket_pyr"/>
    <property type="match status" value="1"/>
</dbReference>
<dbReference type="NCBIfam" id="NF008854">
    <property type="entry name" value="PRK11892.1"/>
    <property type="match status" value="1"/>
</dbReference>
<dbReference type="RefSeq" id="WP_165048822.1">
    <property type="nucleotide sequence ID" value="NZ_JAALFE010000006.1"/>
</dbReference>
<keyword evidence="6" id="KW-0450">Lipoyl</keyword>
<dbReference type="InterPro" id="IPR011053">
    <property type="entry name" value="Single_hybrid_motif"/>
</dbReference>
<name>A0A6M1U737_9RHOB</name>
<dbReference type="SUPFAM" id="SSF52518">
    <property type="entry name" value="Thiamin diphosphate-binding fold (THDP-binding)"/>
    <property type="match status" value="1"/>
</dbReference>
<accession>A0A6M1U737</accession>
<dbReference type="Gene3D" id="2.40.50.100">
    <property type="match status" value="1"/>
</dbReference>
<comment type="function">
    <text evidence="11">The pyruvate dehydrogenase complex catalyzes the overall conversion of pyruvate to acetyl-CoA and CO2.</text>
</comment>
<evidence type="ECO:0000313" key="14">
    <source>
        <dbReference type="Proteomes" id="UP000474758"/>
    </source>
</evidence>
<dbReference type="FunFam" id="2.40.50.100:FF:000010">
    <property type="entry name" value="Acetyltransferase component of pyruvate dehydrogenase complex"/>
    <property type="match status" value="1"/>
</dbReference>
<dbReference type="Gene3D" id="3.40.50.970">
    <property type="match status" value="1"/>
</dbReference>
<dbReference type="InterPro" id="IPR009014">
    <property type="entry name" value="Transketo_C/PFOR_II"/>
</dbReference>
<protein>
    <recommendedName>
        <fullName evidence="5 11">Pyruvate dehydrogenase E1 component subunit beta</fullName>
        <ecNumber evidence="4 11">1.2.4.1</ecNumber>
    </recommendedName>
</protein>
<sequence length="458" mass="48024">MATQVLMPALSPTMEEGTLAKWLVKEGDKVKSGQIIAEIETDKATMEFEAVDEGIVGKLLVAEGTASVKVNTPIAVLVEEGESADAAPAPAAAAAAAAPAASAPAQVAAPAATPAPVAAQGWPHSDLPEGVPTKTMTVREALREAMAEEMRADPNVFLMGEEVGEYQGAYKISQGLLDEFGAKRVVDTPITEHGFAGIAVGASWGGLKPIVEFMTFNFAMQAIDHIINSAAKTLYMSGGQMGSPMVFRGPNGAAARVGAQHSQDYAAWYAAIPGIKVAMPYSAADAKGLLKTAIRDPNPVIFLENEILYGRSFEVPAEGDFTIPFGKASILRAGTDVTIVSFGIGLTYALQAAEELAKEGISAEVINLRTLRPIDYDTVLASVMKTNRCVTVEEGFPVGSIGNHIAATIMQKAFDHLDAPVVNCTGKDVPMPYAANLEKLALTTTAEVVAAVKSVCYR</sequence>
<dbReference type="CDD" id="cd07036">
    <property type="entry name" value="TPP_PYR_E1-PDHc-beta_like"/>
    <property type="match status" value="1"/>
</dbReference>
<dbReference type="Proteomes" id="UP000474758">
    <property type="component" value="Unassembled WGS sequence"/>
</dbReference>
<evidence type="ECO:0000256" key="2">
    <source>
        <dbReference type="ARBA" id="ARBA00001964"/>
    </source>
</evidence>
<dbReference type="InterPro" id="IPR029061">
    <property type="entry name" value="THDP-binding"/>
</dbReference>
<dbReference type="InterPro" id="IPR005475">
    <property type="entry name" value="Transketolase-like_Pyr-bd"/>
</dbReference>
<dbReference type="GO" id="GO:0004739">
    <property type="term" value="F:pyruvate dehydrogenase (acetyl-transferring) activity"/>
    <property type="evidence" value="ECO:0007669"/>
    <property type="project" value="UniProtKB-UniRule"/>
</dbReference>
<evidence type="ECO:0000256" key="11">
    <source>
        <dbReference type="RuleBase" id="RU364074"/>
    </source>
</evidence>
<dbReference type="PANTHER" id="PTHR11624">
    <property type="entry name" value="DEHYDROGENASE RELATED"/>
    <property type="match status" value="1"/>
</dbReference>
<reference evidence="13 14" key="1">
    <citation type="submission" date="2020-02" db="EMBL/GenBank/DDBJ databases">
        <title>Rhodobacter translucens sp. nov., a novel bacterium isolated from activated sludge.</title>
        <authorList>
            <person name="Liu J."/>
        </authorList>
    </citation>
    <scope>NUCLEOTIDE SEQUENCE [LARGE SCALE GENOMIC DNA]</scope>
    <source>
        <strain evidence="13 14">HX-7-19</strain>
    </source>
</reference>
<evidence type="ECO:0000256" key="9">
    <source>
        <dbReference type="ARBA" id="ARBA00023317"/>
    </source>
</evidence>
<evidence type="ECO:0000313" key="13">
    <source>
        <dbReference type="EMBL" id="NGQ90883.1"/>
    </source>
</evidence>
<dbReference type="CDD" id="cd06849">
    <property type="entry name" value="lipoyl_domain"/>
    <property type="match status" value="1"/>
</dbReference>
<dbReference type="GO" id="GO:0006086">
    <property type="term" value="P:pyruvate decarboxylation to acetyl-CoA"/>
    <property type="evidence" value="ECO:0007669"/>
    <property type="project" value="InterPro"/>
</dbReference>
<evidence type="ECO:0000256" key="10">
    <source>
        <dbReference type="ARBA" id="ARBA00025211"/>
    </source>
</evidence>
<dbReference type="EMBL" id="JAALFE010000006">
    <property type="protein sequence ID" value="NGQ90883.1"/>
    <property type="molecule type" value="Genomic_DNA"/>
</dbReference>
<feature type="domain" description="Lipoyl-binding" evidence="12">
    <location>
        <begin position="2"/>
        <end position="78"/>
    </location>
</feature>
<evidence type="ECO:0000259" key="12">
    <source>
        <dbReference type="PROSITE" id="PS50968"/>
    </source>
</evidence>
<dbReference type="InterPro" id="IPR000089">
    <property type="entry name" value="Biotin_lipoyl"/>
</dbReference>
<keyword evidence="9 11" id="KW-0670">Pyruvate</keyword>
<evidence type="ECO:0000256" key="1">
    <source>
        <dbReference type="ARBA" id="ARBA00001938"/>
    </source>
</evidence>
<keyword evidence="8 11" id="KW-0786">Thiamine pyrophosphate</keyword>
<dbReference type="AlphaFoldDB" id="A0A6M1U737"/>
<comment type="cofactor">
    <cofactor evidence="2 11">
        <name>thiamine diphosphate</name>
        <dbReference type="ChEBI" id="CHEBI:58937"/>
    </cofactor>
</comment>
<dbReference type="InterPro" id="IPR033248">
    <property type="entry name" value="Transketolase_C"/>
</dbReference>
<dbReference type="SUPFAM" id="SSF52922">
    <property type="entry name" value="TK C-terminal domain-like"/>
    <property type="match status" value="1"/>
</dbReference>
<dbReference type="Gene3D" id="3.40.50.920">
    <property type="match status" value="1"/>
</dbReference>
<comment type="function">
    <text evidence="10">The pyruvate dehydrogenase complex catalyzes the overall conversion of pyruvate to acetyl-CoA and CO(2). It contains multiple copies of three enzymatic components: pyruvate dehydrogenase (E1), dihydrolipoamide acetyltransferase (E2) and lipoamide dehydrogenase (E3).</text>
</comment>
<dbReference type="PANTHER" id="PTHR11624:SF96">
    <property type="entry name" value="PYRUVATE DEHYDROGENASE E1 COMPONENT SUBUNIT BETA, MITOCHONDRIAL"/>
    <property type="match status" value="1"/>
</dbReference>
<dbReference type="InterPro" id="IPR003016">
    <property type="entry name" value="2-oxoA_DH_lipoyl-BS"/>
</dbReference>
<organism evidence="13 14">
    <name type="scientific">Paragemmobacter kunshanensis</name>
    <dbReference type="NCBI Taxonomy" id="2583234"/>
    <lineage>
        <taxon>Bacteria</taxon>
        <taxon>Pseudomonadati</taxon>
        <taxon>Pseudomonadota</taxon>
        <taxon>Alphaproteobacteria</taxon>
        <taxon>Rhodobacterales</taxon>
        <taxon>Paracoccaceae</taxon>
        <taxon>Paragemmobacter</taxon>
    </lineage>
</organism>
<evidence type="ECO:0000256" key="6">
    <source>
        <dbReference type="ARBA" id="ARBA00022823"/>
    </source>
</evidence>
<keyword evidence="7 11" id="KW-0560">Oxidoreductase</keyword>
<comment type="caution">
    <text evidence="13">The sequence shown here is derived from an EMBL/GenBank/DDBJ whole genome shotgun (WGS) entry which is preliminary data.</text>
</comment>